<dbReference type="PANTHER" id="PTHR13037">
    <property type="entry name" value="FORMIN"/>
    <property type="match status" value="1"/>
</dbReference>
<feature type="region of interest" description="Disordered" evidence="2">
    <location>
        <begin position="160"/>
        <end position="202"/>
    </location>
</feature>
<sequence>MAVPVTVPRDDFDTSCVHEHTTPKLTVLPPTPPSSHSSRSTSPSPIAEGAAPAEQACASKKKKKKKSKKSAKAKEATSKGKDAGETEERPPVLCISRNKHWRYISSYHGPWLQLPVELLESLLVINLDPATLQSSAETQLPALPPPVSNSEPRSTRRLQGFASLGDHSPPDSPRSTFAQLPPPPPLPSPKPGKATPPPIDPGVFRSVTQIRRLIDEASELSVRASSGLSAAALGSMNRNAALNQSSWSLAHSLGLAGVGDNNGRNVAMSAMRIHRLRALAVQKLAAAYKADEIASSVMVMQGGSVFDDIAERVLRVDPNDIDARYVHFFHERIPSRQLAESTTTTLLDSLIAAQPHRLEFFRTRGIVHGFRDEFAMAVKDFTHVLREARAERRARMMHRVNGLPSEQRGRGKKKRGKSASSKSNGQAPADGTSTPPEGPTIDGPDGEPLLLHPSVLPDAPDPIEPQCLFLRGTAYLQHAVYLIEQAILKLEDIKKELTPEGAELRLCYLEGGRYGGVEIGNPDGPLGSKNGAKLKAYREVLADEGFKEQILNLVKKSLRDHERFLSHFDTLEGPPVDPADDADWPTKAEHAFLLSQSYRPGSPNQPPPPLHPDAPAAFTTYHPLLVESHFNILIGQILLGDFPSLLPTFYRSALLVDGLEGYPVFLPPRSMAQAEFVEVLERLAGGWRTGVQPHSLMRPTSLALELYSRSAKAKTKEIERPLTIVVPEPISTSASSSAGTPVLGVNGSSSSSVVHVQPPPSPPSGRATPPRGVDLLQSLDCARMLLVPVARIQKERAERAAAEKAAERASGKAKKKPLSINIPLHGPRVEVIMAWLGAVHLPELDAVA</sequence>
<feature type="region of interest" description="Disordered" evidence="2">
    <location>
        <begin position="1"/>
        <end position="88"/>
    </location>
</feature>
<keyword evidence="4" id="KW-1185">Reference proteome</keyword>
<feature type="compositionally biased region" description="Basic and acidic residues" evidence="2">
    <location>
        <begin position="8"/>
        <end position="22"/>
    </location>
</feature>
<reference evidence="3 4" key="1">
    <citation type="submission" date="2021-08" db="EMBL/GenBank/DDBJ databases">
        <title>Draft Genome Sequence of Phanerochaete sordida strain YK-624.</title>
        <authorList>
            <person name="Mori T."/>
            <person name="Dohra H."/>
            <person name="Suzuki T."/>
            <person name="Kawagishi H."/>
            <person name="Hirai H."/>
        </authorList>
    </citation>
    <scope>NUCLEOTIDE SEQUENCE [LARGE SCALE GENOMIC DNA]</scope>
    <source>
        <strain evidence="3 4">YK-624</strain>
    </source>
</reference>
<organism evidence="3 4">
    <name type="scientific">Phanerochaete sordida</name>
    <dbReference type="NCBI Taxonomy" id="48140"/>
    <lineage>
        <taxon>Eukaryota</taxon>
        <taxon>Fungi</taxon>
        <taxon>Dikarya</taxon>
        <taxon>Basidiomycota</taxon>
        <taxon>Agaricomycotina</taxon>
        <taxon>Agaricomycetes</taxon>
        <taxon>Polyporales</taxon>
        <taxon>Phanerochaetaceae</taxon>
        <taxon>Phanerochaete</taxon>
    </lineage>
</organism>
<dbReference type="AlphaFoldDB" id="A0A9P3LBX7"/>
<dbReference type="EMBL" id="BPQB01000013">
    <property type="protein sequence ID" value="GJE89665.1"/>
    <property type="molecule type" value="Genomic_DNA"/>
</dbReference>
<feature type="compositionally biased region" description="Pro residues" evidence="2">
    <location>
        <begin position="180"/>
        <end position="200"/>
    </location>
</feature>
<feature type="region of interest" description="Disordered" evidence="2">
    <location>
        <begin position="395"/>
        <end position="456"/>
    </location>
</feature>
<keyword evidence="1" id="KW-0945">Host-virus interaction</keyword>
<protein>
    <submittedName>
        <fullName evidence="3">Uncharacterized protein</fullName>
    </submittedName>
</protein>
<feature type="compositionally biased region" description="Basic residues" evidence="2">
    <location>
        <begin position="59"/>
        <end position="71"/>
    </location>
</feature>
<evidence type="ECO:0000313" key="3">
    <source>
        <dbReference type="EMBL" id="GJE89665.1"/>
    </source>
</evidence>
<feature type="region of interest" description="Disordered" evidence="2">
    <location>
        <begin position="732"/>
        <end position="773"/>
    </location>
</feature>
<comment type="caution">
    <text evidence="3">The sequence shown here is derived from an EMBL/GenBank/DDBJ whole genome shotgun (WGS) entry which is preliminary data.</text>
</comment>
<accession>A0A9P3LBX7</accession>
<dbReference type="Proteomes" id="UP000703269">
    <property type="component" value="Unassembled WGS sequence"/>
</dbReference>
<evidence type="ECO:0000256" key="2">
    <source>
        <dbReference type="SAM" id="MobiDB-lite"/>
    </source>
</evidence>
<dbReference type="PANTHER" id="PTHR13037:SF24">
    <property type="entry name" value="POLYCOMB PROTEIN PCL-RELATED"/>
    <property type="match status" value="1"/>
</dbReference>
<proteinExistence type="predicted"/>
<evidence type="ECO:0000313" key="4">
    <source>
        <dbReference type="Proteomes" id="UP000703269"/>
    </source>
</evidence>
<feature type="compositionally biased region" description="Basic and acidic residues" evidence="2">
    <location>
        <begin position="72"/>
        <end position="88"/>
    </location>
</feature>
<feature type="compositionally biased region" description="Low complexity" evidence="2">
    <location>
        <begin position="23"/>
        <end position="58"/>
    </location>
</feature>
<name>A0A9P3LBX7_9APHY</name>
<evidence type="ECO:0000256" key="1">
    <source>
        <dbReference type="ARBA" id="ARBA00022581"/>
    </source>
</evidence>
<gene>
    <name evidence="3" type="ORF">PsYK624_057710</name>
</gene>
<feature type="compositionally biased region" description="Low complexity" evidence="2">
    <location>
        <begin position="741"/>
        <end position="756"/>
    </location>
</feature>
<dbReference type="OrthoDB" id="420046at2759"/>